<evidence type="ECO:0008006" key="3">
    <source>
        <dbReference type="Google" id="ProtNLM"/>
    </source>
</evidence>
<sequence>MGWVFPLISLTIPTDYGQGKSGGDPMPVRKYTHESTCEMPRTEATVQSHANATEALHRVKELARCDPDFAAALSASDSPQKAADLALRHGIDVSSAALWRQRGTLAHGGLPTWRG</sequence>
<evidence type="ECO:0000313" key="2">
    <source>
        <dbReference type="Proteomes" id="UP001304461"/>
    </source>
</evidence>
<comment type="caution">
    <text evidence="1">The sequence shown here is derived from an EMBL/GenBank/DDBJ whole genome shotgun (WGS) entry which is preliminary data.</text>
</comment>
<keyword evidence="2" id="KW-1185">Reference proteome</keyword>
<accession>A0ABU5RVX3</accession>
<proteinExistence type="predicted"/>
<protein>
    <recommendedName>
        <fullName evidence="3">Nif11 domain-containing protein</fullName>
    </recommendedName>
</protein>
<organism evidence="1 2">
    <name type="scientific">Cyanobium gracile UHCC 0139</name>
    <dbReference type="NCBI Taxonomy" id="3110308"/>
    <lineage>
        <taxon>Bacteria</taxon>
        <taxon>Bacillati</taxon>
        <taxon>Cyanobacteriota</taxon>
        <taxon>Cyanophyceae</taxon>
        <taxon>Synechococcales</taxon>
        <taxon>Prochlorococcaceae</taxon>
        <taxon>Cyanobium</taxon>
    </lineage>
</organism>
<dbReference type="Proteomes" id="UP001304461">
    <property type="component" value="Unassembled WGS sequence"/>
</dbReference>
<gene>
    <name evidence="1" type="ORF">VB738_11755</name>
</gene>
<reference evidence="1 2" key="1">
    <citation type="submission" date="2023-12" db="EMBL/GenBank/DDBJ databases">
        <title>Baltic Sea Cyanobacteria.</title>
        <authorList>
            <person name="Delbaje E."/>
            <person name="Fewer D.P."/>
            <person name="Shishido T.K."/>
        </authorList>
    </citation>
    <scope>NUCLEOTIDE SEQUENCE [LARGE SCALE GENOMIC DNA]</scope>
    <source>
        <strain evidence="1 2">UHCC 0139</strain>
    </source>
</reference>
<name>A0ABU5RVX3_9CYAN</name>
<dbReference type="RefSeq" id="WP_323305910.1">
    <property type="nucleotide sequence ID" value="NZ_JAYGHX010000007.1"/>
</dbReference>
<dbReference type="EMBL" id="JAYGHX010000007">
    <property type="protein sequence ID" value="MEA5391930.1"/>
    <property type="molecule type" value="Genomic_DNA"/>
</dbReference>
<evidence type="ECO:0000313" key="1">
    <source>
        <dbReference type="EMBL" id="MEA5391930.1"/>
    </source>
</evidence>